<evidence type="ECO:0000256" key="4">
    <source>
        <dbReference type="ARBA" id="ARBA00023163"/>
    </source>
</evidence>
<feature type="domain" description="RNA polymerase sigma factor 70 region 4 type 2" evidence="7">
    <location>
        <begin position="120"/>
        <end position="171"/>
    </location>
</feature>
<dbReference type="SUPFAM" id="SSF88659">
    <property type="entry name" value="Sigma3 and sigma4 domains of RNA polymerase sigma factors"/>
    <property type="match status" value="1"/>
</dbReference>
<proteinExistence type="inferred from homology"/>
<feature type="region of interest" description="Disordered" evidence="5">
    <location>
        <begin position="93"/>
        <end position="113"/>
    </location>
</feature>
<dbReference type="GO" id="GO:0006352">
    <property type="term" value="P:DNA-templated transcription initiation"/>
    <property type="evidence" value="ECO:0007669"/>
    <property type="project" value="InterPro"/>
</dbReference>
<dbReference type="InterPro" id="IPR036388">
    <property type="entry name" value="WH-like_DNA-bd_sf"/>
</dbReference>
<dbReference type="OrthoDB" id="7861343at2"/>
<evidence type="ECO:0000256" key="2">
    <source>
        <dbReference type="ARBA" id="ARBA00023015"/>
    </source>
</evidence>
<dbReference type="InterPro" id="IPR014284">
    <property type="entry name" value="RNA_pol_sigma-70_dom"/>
</dbReference>
<keyword evidence="3" id="KW-0731">Sigma factor</keyword>
<dbReference type="InterPro" id="IPR013325">
    <property type="entry name" value="RNA_pol_sigma_r2"/>
</dbReference>
<comment type="caution">
    <text evidence="8">The sequence shown here is derived from an EMBL/GenBank/DDBJ whole genome shotgun (WGS) entry which is preliminary data.</text>
</comment>
<keyword evidence="2" id="KW-0805">Transcription regulation</keyword>
<accession>A0A2T7G397</accession>
<dbReference type="SUPFAM" id="SSF88946">
    <property type="entry name" value="Sigma2 domain of RNA polymerase sigma factors"/>
    <property type="match status" value="1"/>
</dbReference>
<evidence type="ECO:0000259" key="7">
    <source>
        <dbReference type="Pfam" id="PF08281"/>
    </source>
</evidence>
<dbReference type="NCBIfam" id="TIGR02937">
    <property type="entry name" value="sigma70-ECF"/>
    <property type="match status" value="1"/>
</dbReference>
<reference evidence="8 9" key="1">
    <citation type="submission" date="2018-04" db="EMBL/GenBank/DDBJ databases">
        <title>Pelagivirga bohaiensis gen. nov., sp. nov., a bacterium isolated from the Bohai Sea.</title>
        <authorList>
            <person name="Ji X."/>
        </authorList>
    </citation>
    <scope>NUCLEOTIDE SEQUENCE [LARGE SCALE GENOMIC DNA]</scope>
    <source>
        <strain evidence="8 9">BH-SD19</strain>
    </source>
</reference>
<feature type="domain" description="RNA polymerase sigma-70 region 2" evidence="6">
    <location>
        <begin position="29"/>
        <end position="90"/>
    </location>
</feature>
<evidence type="ECO:0000313" key="9">
    <source>
        <dbReference type="Proteomes" id="UP000244446"/>
    </source>
</evidence>
<dbReference type="Pfam" id="PF04542">
    <property type="entry name" value="Sigma70_r2"/>
    <property type="match status" value="1"/>
</dbReference>
<evidence type="ECO:0000256" key="1">
    <source>
        <dbReference type="ARBA" id="ARBA00010641"/>
    </source>
</evidence>
<dbReference type="Gene3D" id="1.10.10.10">
    <property type="entry name" value="Winged helix-like DNA-binding domain superfamily/Winged helix DNA-binding domain"/>
    <property type="match status" value="1"/>
</dbReference>
<dbReference type="EMBL" id="QCYH01000015">
    <property type="protein sequence ID" value="PVA08876.1"/>
    <property type="molecule type" value="Genomic_DNA"/>
</dbReference>
<evidence type="ECO:0000256" key="5">
    <source>
        <dbReference type="SAM" id="MobiDB-lite"/>
    </source>
</evidence>
<name>A0A2T7G397_9RHOB</name>
<dbReference type="Proteomes" id="UP000244446">
    <property type="component" value="Unassembled WGS sequence"/>
</dbReference>
<keyword evidence="9" id="KW-1185">Reference proteome</keyword>
<dbReference type="InterPro" id="IPR013249">
    <property type="entry name" value="RNA_pol_sigma70_r4_t2"/>
</dbReference>
<keyword evidence="4" id="KW-0804">Transcription</keyword>
<organism evidence="8 9">
    <name type="scientific">Pelagivirga sediminicola</name>
    <dbReference type="NCBI Taxonomy" id="2170575"/>
    <lineage>
        <taxon>Bacteria</taxon>
        <taxon>Pseudomonadati</taxon>
        <taxon>Pseudomonadota</taxon>
        <taxon>Alphaproteobacteria</taxon>
        <taxon>Rhodobacterales</taxon>
        <taxon>Paracoccaceae</taxon>
        <taxon>Pelagivirga</taxon>
    </lineage>
</organism>
<comment type="similarity">
    <text evidence="1">Belongs to the sigma-70 factor family. ECF subfamily.</text>
</comment>
<dbReference type="AlphaFoldDB" id="A0A2T7G397"/>
<dbReference type="PANTHER" id="PTHR43133:SF25">
    <property type="entry name" value="RNA POLYMERASE SIGMA FACTOR RFAY-RELATED"/>
    <property type="match status" value="1"/>
</dbReference>
<sequence>MFTTPRHQPYMTAPRDRRTTIDRRLVECRQEFFRFFRRRLARPEDAEDALQDFCLKALRAANTLEDSQNVDAWLSRILRNTLTDHYRRRAARQKGETAFAREPRSEVAPRPAHEPSACGYIRELLPVLKPEYREIIRRVDLEETSRQCVAAELGLTSNNVGVRLHRARRALRAEIKHRRKEPHDSAILT</sequence>
<dbReference type="InterPro" id="IPR013324">
    <property type="entry name" value="RNA_pol_sigma_r3/r4-like"/>
</dbReference>
<dbReference type="GO" id="GO:0016987">
    <property type="term" value="F:sigma factor activity"/>
    <property type="evidence" value="ECO:0007669"/>
    <property type="project" value="UniProtKB-KW"/>
</dbReference>
<evidence type="ECO:0000256" key="3">
    <source>
        <dbReference type="ARBA" id="ARBA00023082"/>
    </source>
</evidence>
<protein>
    <submittedName>
        <fullName evidence="8">RNA polymerase subunit sigma-70</fullName>
    </submittedName>
</protein>
<evidence type="ECO:0000259" key="6">
    <source>
        <dbReference type="Pfam" id="PF04542"/>
    </source>
</evidence>
<dbReference type="PANTHER" id="PTHR43133">
    <property type="entry name" value="RNA POLYMERASE ECF-TYPE SIGMA FACTO"/>
    <property type="match status" value="1"/>
</dbReference>
<dbReference type="GO" id="GO:0003677">
    <property type="term" value="F:DNA binding"/>
    <property type="evidence" value="ECO:0007669"/>
    <property type="project" value="InterPro"/>
</dbReference>
<dbReference type="Gene3D" id="1.10.1740.10">
    <property type="match status" value="1"/>
</dbReference>
<dbReference type="InterPro" id="IPR007627">
    <property type="entry name" value="RNA_pol_sigma70_r2"/>
</dbReference>
<dbReference type="InterPro" id="IPR039425">
    <property type="entry name" value="RNA_pol_sigma-70-like"/>
</dbReference>
<dbReference type="Pfam" id="PF08281">
    <property type="entry name" value="Sigma70_r4_2"/>
    <property type="match status" value="1"/>
</dbReference>
<evidence type="ECO:0000313" key="8">
    <source>
        <dbReference type="EMBL" id="PVA08876.1"/>
    </source>
</evidence>
<gene>
    <name evidence="8" type="ORF">DC366_16960</name>
</gene>